<dbReference type="EMBL" id="BONY01000021">
    <property type="protein sequence ID" value="GIH05772.1"/>
    <property type="molecule type" value="Genomic_DNA"/>
</dbReference>
<evidence type="ECO:0000256" key="1">
    <source>
        <dbReference type="SAM" id="SignalP"/>
    </source>
</evidence>
<organism evidence="2 3">
    <name type="scientific">Rhizocola hellebori</name>
    <dbReference type="NCBI Taxonomy" id="1392758"/>
    <lineage>
        <taxon>Bacteria</taxon>
        <taxon>Bacillati</taxon>
        <taxon>Actinomycetota</taxon>
        <taxon>Actinomycetes</taxon>
        <taxon>Micromonosporales</taxon>
        <taxon>Micromonosporaceae</taxon>
        <taxon>Rhizocola</taxon>
    </lineage>
</organism>
<dbReference type="PROSITE" id="PS51257">
    <property type="entry name" value="PROKAR_LIPOPROTEIN"/>
    <property type="match status" value="1"/>
</dbReference>
<evidence type="ECO:0000313" key="3">
    <source>
        <dbReference type="Proteomes" id="UP000612899"/>
    </source>
</evidence>
<accession>A0A8J3VH18</accession>
<proteinExistence type="predicted"/>
<name>A0A8J3VH18_9ACTN</name>
<evidence type="ECO:0000313" key="2">
    <source>
        <dbReference type="EMBL" id="GIH05772.1"/>
    </source>
</evidence>
<gene>
    <name evidence="2" type="ORF">Rhe02_38390</name>
</gene>
<reference evidence="2" key="1">
    <citation type="submission" date="2021-01" db="EMBL/GenBank/DDBJ databases">
        <title>Whole genome shotgun sequence of Rhizocola hellebori NBRC 109834.</title>
        <authorList>
            <person name="Komaki H."/>
            <person name="Tamura T."/>
        </authorList>
    </citation>
    <scope>NUCLEOTIDE SEQUENCE</scope>
    <source>
        <strain evidence="2">NBRC 109834</strain>
    </source>
</reference>
<evidence type="ECO:0008006" key="4">
    <source>
        <dbReference type="Google" id="ProtNLM"/>
    </source>
</evidence>
<comment type="caution">
    <text evidence="2">The sequence shown here is derived from an EMBL/GenBank/DDBJ whole genome shotgun (WGS) entry which is preliminary data.</text>
</comment>
<dbReference type="Proteomes" id="UP000612899">
    <property type="component" value="Unassembled WGS sequence"/>
</dbReference>
<feature type="chain" id="PRO_5038535129" description="DUF4352 domain-containing protein" evidence="1">
    <location>
        <begin position="20"/>
        <end position="161"/>
    </location>
</feature>
<keyword evidence="3" id="KW-1185">Reference proteome</keyword>
<dbReference type="RefSeq" id="WP_203909610.1">
    <property type="nucleotide sequence ID" value="NZ_BONY01000021.1"/>
</dbReference>
<keyword evidence="1" id="KW-0732">Signal</keyword>
<dbReference type="AlphaFoldDB" id="A0A8J3VH18"/>
<protein>
    <recommendedName>
        <fullName evidence="4">DUF4352 domain-containing protein</fullName>
    </recommendedName>
</protein>
<feature type="signal peptide" evidence="1">
    <location>
        <begin position="1"/>
        <end position="19"/>
    </location>
</feature>
<sequence>MKISRLVLAGALILGGCTANPSPHAVTEPSAAPAGPPIPVLAVGEAAPIDLLGDGHATITVLDAAIAAGQPLVVSVRITLDKAGKPIAGGPENFRFRDANQAMYEARTDAATFAPAFAQVNLTTAGQEAYGKMVFDVTPELARGGHVQLMTGRLVHAVWRL</sequence>